<sequence>MKVRVSYEALPGPGDYEFVRSDVDRQLPLRNLHWVRTSGANRSIRTIQSLPVDFRPLHSFGSNQGALSLLERPYLHLLFVVCDDNETYRATIRTQIREWLDSVIARQNQEWLIVHVTSGRSAGAKFYQRKGAVVDKIKADFNTGKKDRCIQVFQAASAEDPTAWAEFTNKVKEGIIATFDSNVSLYEEDVRKADSQRQLEGWQYLPFFLQKEALADSFESMNLFDDALVQYDELEASFFQAMKEHNMSSFGKVGGLAPGDDALPLLSTTNKPYRKLIQTNDISIFDFRIYLFARQAAMLFHLGKITEVAKRGAFFISTFARRLREDQNSLGQNFVESWTYSACLSIVDDCQRWVDGDLVDKATAASFLAVKAELLELARKQLDKIGIGAGHLPLVHPFSMSLNETVAEVSSDPTRDAKNRPPVSRRDLIDAVASREVFDKLYIDLTNRSIQAYQGAGRKRCSLKLHASLAALEDHRDRQASAQKLYSHLPAHYVDLRWVKIESSLLTQCTRLQGTLDMSRERLLSTLALIRAGVEFGSKSWSLDAVEDPSVHRSRGEDMTTLAKKLMDDVYSLSSTLSKDFAAIAFPTFSMRLASEHGSTAADEDGVTVPLIIKSLLPCTLKIDEVRLKFATAEGEQIWFTSGGCTLAVGETRVTLFCPTAVTGRLALELSQIRFSRIIFQYSHRPISPRNLAPDPRNAPLTAQQPHVHFPRDHQALDIYTELPRTIHLDQGRHAIICIAAGRNHIVKLSFKVTTPTADLSFAFDSAQIIEGAAKVSPSAPEGSLVMEGIHAATIVKIQLPVVGPIRDASIDYFTTKRPTTRRIIRRAVSYPVALPLAVNVQDFFREDCLLSKFSVTTDGLRGLKVRSAHLEAVAGIVVKPCRSPKSSTLTILPLQTANFLFKIVREPAAVVDPLRLTLTYCSVEDQLQARIHEAITSVIASSDFIDDVRWFLELVSAEICARTNLHEFSTGGRFDHLQFRQEAWSPVVELRFGTRAEQALEAVRMIYEALREGGAQEPETAWRTLTIPVELPSLNILNLVHIAASFNRVEVGQAIPITLSIRPTFSWSNGGVPDPLVLSYDITAKMEDWLISGRKKGEFEAKDGEETAIRLTLVPLRAGALFLPSVAIRPISPSRHPLSCETQHLNAATNIEVLPTASQGLFVLDLDGIVV</sequence>
<feature type="domain" description="TRAPPC10/Trs130 C-terminal" evidence="4">
    <location>
        <begin position="1030"/>
        <end position="1154"/>
    </location>
</feature>
<keyword evidence="8" id="KW-1185">Reference proteome</keyword>
<evidence type="ECO:0000256" key="2">
    <source>
        <dbReference type="ARBA" id="ARBA00022448"/>
    </source>
</evidence>
<gene>
    <name evidence="7" type="ORF">BCR35DRAFT_119191</name>
</gene>
<feature type="domain" description="DUF7077" evidence="6">
    <location>
        <begin position="715"/>
        <end position="801"/>
    </location>
</feature>
<evidence type="ECO:0000256" key="1">
    <source>
        <dbReference type="ARBA" id="ARBA00004555"/>
    </source>
</evidence>
<dbReference type="Proteomes" id="UP000193467">
    <property type="component" value="Unassembled WGS sequence"/>
</dbReference>
<evidence type="ECO:0000313" key="7">
    <source>
        <dbReference type="EMBL" id="ORY76938.1"/>
    </source>
</evidence>
<evidence type="ECO:0000259" key="5">
    <source>
        <dbReference type="Pfam" id="PF23036"/>
    </source>
</evidence>
<dbReference type="AlphaFoldDB" id="A0A1Y2EZA2"/>
<dbReference type="InParanoid" id="A0A1Y2EZA2"/>
<evidence type="ECO:0000259" key="6">
    <source>
        <dbReference type="Pfam" id="PF23274"/>
    </source>
</evidence>
<dbReference type="Pfam" id="PF12584">
    <property type="entry name" value="TRAPPC10"/>
    <property type="match status" value="1"/>
</dbReference>
<keyword evidence="2" id="KW-0813">Transport</keyword>
<dbReference type="PANTHER" id="PTHR13251:SF3">
    <property type="entry name" value="TRAFFICKING PROTEIN PARTICLE COMPLEX SUBUNIT 10"/>
    <property type="match status" value="1"/>
</dbReference>
<dbReference type="Pfam" id="PF23036">
    <property type="entry name" value="TRAPPC10_1st"/>
    <property type="match status" value="1"/>
</dbReference>
<dbReference type="GO" id="GO:1990071">
    <property type="term" value="C:TRAPPII protein complex"/>
    <property type="evidence" value="ECO:0007669"/>
    <property type="project" value="InterPro"/>
</dbReference>
<accession>A0A1Y2EZA2</accession>
<evidence type="ECO:0000259" key="4">
    <source>
        <dbReference type="Pfam" id="PF12584"/>
    </source>
</evidence>
<name>A0A1Y2EZA2_9BASI</name>
<keyword evidence="3" id="KW-0333">Golgi apparatus</keyword>
<dbReference type="InterPro" id="IPR056913">
    <property type="entry name" value="TRAPPC10/Trs130_N"/>
</dbReference>
<dbReference type="Pfam" id="PF23274">
    <property type="entry name" value="DUF7077"/>
    <property type="match status" value="1"/>
</dbReference>
<dbReference type="GO" id="GO:0034498">
    <property type="term" value="P:early endosome to Golgi transport"/>
    <property type="evidence" value="ECO:0007669"/>
    <property type="project" value="TreeGrafter"/>
</dbReference>
<dbReference type="GO" id="GO:0005829">
    <property type="term" value="C:cytosol"/>
    <property type="evidence" value="ECO:0007669"/>
    <property type="project" value="GOC"/>
</dbReference>
<feature type="domain" description="TRAPPC10/Trs130 N-terminal" evidence="5">
    <location>
        <begin position="17"/>
        <end position="309"/>
    </location>
</feature>
<dbReference type="EMBL" id="MCGR01000033">
    <property type="protein sequence ID" value="ORY76938.1"/>
    <property type="molecule type" value="Genomic_DNA"/>
</dbReference>
<protein>
    <submittedName>
        <fullName evidence="7">Trafficking protein particle complex subunit 10</fullName>
    </submittedName>
</protein>
<reference evidence="7 8" key="1">
    <citation type="submission" date="2016-07" db="EMBL/GenBank/DDBJ databases">
        <title>Pervasive Adenine N6-methylation of Active Genes in Fungi.</title>
        <authorList>
            <consortium name="DOE Joint Genome Institute"/>
            <person name="Mondo S.J."/>
            <person name="Dannebaum R.O."/>
            <person name="Kuo R.C."/>
            <person name="Labutti K."/>
            <person name="Haridas S."/>
            <person name="Kuo A."/>
            <person name="Salamov A."/>
            <person name="Ahrendt S.R."/>
            <person name="Lipzen A."/>
            <person name="Sullivan W."/>
            <person name="Andreopoulos W.B."/>
            <person name="Clum A."/>
            <person name="Lindquist E."/>
            <person name="Daum C."/>
            <person name="Ramamoorthy G.K."/>
            <person name="Gryganskyi A."/>
            <person name="Culley D."/>
            <person name="Magnuson J.K."/>
            <person name="James T.Y."/>
            <person name="O'Malley M.A."/>
            <person name="Stajich J.E."/>
            <person name="Spatafora J.W."/>
            <person name="Visel A."/>
            <person name="Grigoriev I.V."/>
        </authorList>
    </citation>
    <scope>NUCLEOTIDE SEQUENCE [LARGE SCALE GENOMIC DNA]</scope>
    <source>
        <strain evidence="7 8">62-1032</strain>
    </source>
</reference>
<proteinExistence type="predicted"/>
<organism evidence="7 8">
    <name type="scientific">Leucosporidium creatinivorum</name>
    <dbReference type="NCBI Taxonomy" id="106004"/>
    <lineage>
        <taxon>Eukaryota</taxon>
        <taxon>Fungi</taxon>
        <taxon>Dikarya</taxon>
        <taxon>Basidiomycota</taxon>
        <taxon>Pucciniomycotina</taxon>
        <taxon>Microbotryomycetes</taxon>
        <taxon>Leucosporidiales</taxon>
        <taxon>Leucosporidium</taxon>
    </lineage>
</organism>
<dbReference type="OrthoDB" id="10256906at2759"/>
<evidence type="ECO:0000313" key="8">
    <source>
        <dbReference type="Proteomes" id="UP000193467"/>
    </source>
</evidence>
<dbReference type="PANTHER" id="PTHR13251">
    <property type="entry name" value="EPILEPSY HOLOPROSENCEPHALY CANDIDATE 1/TMEM1"/>
    <property type="match status" value="1"/>
</dbReference>
<comment type="caution">
    <text evidence="7">The sequence shown here is derived from an EMBL/GenBank/DDBJ whole genome shotgun (WGS) entry which is preliminary data.</text>
</comment>
<dbReference type="InterPro" id="IPR045126">
    <property type="entry name" value="TRAPPC10/Trs130"/>
</dbReference>
<dbReference type="InterPro" id="IPR022233">
    <property type="entry name" value="TRAPPC10/Trs130_C"/>
</dbReference>
<dbReference type="STRING" id="106004.A0A1Y2EZA2"/>
<comment type="subcellular location">
    <subcellularLocation>
        <location evidence="1">Golgi apparatus</location>
    </subcellularLocation>
</comment>
<evidence type="ECO:0000256" key="3">
    <source>
        <dbReference type="ARBA" id="ARBA00023034"/>
    </source>
</evidence>
<dbReference type="GO" id="GO:0006891">
    <property type="term" value="P:intra-Golgi vesicle-mediated transport"/>
    <property type="evidence" value="ECO:0007669"/>
    <property type="project" value="TreeGrafter"/>
</dbReference>
<dbReference type="InterPro" id="IPR055505">
    <property type="entry name" value="DUF7077"/>
</dbReference>